<evidence type="ECO:0000313" key="5">
    <source>
        <dbReference type="Proteomes" id="UP000237194"/>
    </source>
</evidence>
<dbReference type="InterPro" id="IPR029039">
    <property type="entry name" value="Flavoprotein-like_sf"/>
</dbReference>
<accession>A0A2S3WCH9</accession>
<dbReference type="Gene3D" id="3.40.50.360">
    <property type="match status" value="1"/>
</dbReference>
<dbReference type="GO" id="GO:0005829">
    <property type="term" value="C:cytosol"/>
    <property type="evidence" value="ECO:0007669"/>
    <property type="project" value="TreeGrafter"/>
</dbReference>
<keyword evidence="2" id="KW-0285">Flavoprotein</keyword>
<feature type="domain" description="NADPH-dependent FMN reductase-like" evidence="3">
    <location>
        <begin position="7"/>
        <end position="151"/>
    </location>
</feature>
<dbReference type="EMBL" id="MIND01000018">
    <property type="protein sequence ID" value="POF88664.1"/>
    <property type="molecule type" value="Genomic_DNA"/>
</dbReference>
<evidence type="ECO:0000256" key="1">
    <source>
        <dbReference type="ARBA" id="ARBA00001917"/>
    </source>
</evidence>
<proteinExistence type="predicted"/>
<evidence type="ECO:0000256" key="2">
    <source>
        <dbReference type="ARBA" id="ARBA00022643"/>
    </source>
</evidence>
<reference evidence="4 5" key="2">
    <citation type="submission" date="2018-03" db="EMBL/GenBank/DDBJ databases">
        <title>Draft genome of Pseudomonas putida strain KT-27.</title>
        <authorList>
            <person name="Yoshizawa S."/>
            <person name="Khan N.H."/>
            <person name="Nishimura M."/>
            <person name="Chiura H.X."/>
            <person name="Ogura Y."/>
            <person name="Hayashi T."/>
            <person name="Kogure K."/>
        </authorList>
    </citation>
    <scope>NUCLEOTIDE SEQUENCE [LARGE SCALE GENOMIC DNA]</scope>
    <source>
        <strain evidence="4 5">KT-27</strain>
    </source>
</reference>
<dbReference type="GO" id="GO:0016655">
    <property type="term" value="F:oxidoreductase activity, acting on NAD(P)H, quinone or similar compound as acceptor"/>
    <property type="evidence" value="ECO:0007669"/>
    <property type="project" value="UniProtKB-ARBA"/>
</dbReference>
<keyword evidence="2" id="KW-0288">FMN</keyword>
<sequence length="186" mass="20113">MSQVYSVAVVVGSLRKDSYNRKVAKALGELASSSLSLKIIEIGDLPLYNEDVESAGAPQPWQRFRDEIKRSDAVLFVTPEYNRSLPGCLKNAIDVGSRPYGQSAWGGKPTAVVSVSPGAVGGFGANHAVRQCLVFLDMPCMQMPEAYIGGAATLFDDAGKLNDKTRPFLQAFIDKFAAWVKLNRAV</sequence>
<reference evidence="4 5" key="1">
    <citation type="submission" date="2016-08" db="EMBL/GenBank/DDBJ databases">
        <authorList>
            <person name="Seilhamer J.J."/>
        </authorList>
    </citation>
    <scope>NUCLEOTIDE SEQUENCE [LARGE SCALE GENOMIC DNA]</scope>
    <source>
        <strain evidence="4 5">KT-27</strain>
    </source>
</reference>
<dbReference type="PANTHER" id="PTHR30543:SF21">
    <property type="entry name" value="NAD(P)H-DEPENDENT FMN REDUCTASE LOT6"/>
    <property type="match status" value="1"/>
</dbReference>
<organism evidence="4 5">
    <name type="scientific">Pseudomonas putida</name>
    <name type="common">Arthrobacter siderocapsulatus</name>
    <dbReference type="NCBI Taxonomy" id="303"/>
    <lineage>
        <taxon>Bacteria</taxon>
        <taxon>Pseudomonadati</taxon>
        <taxon>Pseudomonadota</taxon>
        <taxon>Gammaproteobacteria</taxon>
        <taxon>Pseudomonadales</taxon>
        <taxon>Pseudomonadaceae</taxon>
        <taxon>Pseudomonas</taxon>
    </lineage>
</organism>
<dbReference type="GO" id="GO:0010181">
    <property type="term" value="F:FMN binding"/>
    <property type="evidence" value="ECO:0007669"/>
    <property type="project" value="TreeGrafter"/>
</dbReference>
<gene>
    <name evidence="4" type="ORF">BGP80_12080</name>
</gene>
<dbReference type="InterPro" id="IPR050712">
    <property type="entry name" value="NAD(P)H-dep_reductase"/>
</dbReference>
<dbReference type="AlphaFoldDB" id="A0A2S3WCH9"/>
<name>A0A2S3WCH9_PSEPU</name>
<protein>
    <submittedName>
        <fullName evidence="4">ACP phosphodiesterase</fullName>
    </submittedName>
</protein>
<evidence type="ECO:0000313" key="4">
    <source>
        <dbReference type="EMBL" id="POF88664.1"/>
    </source>
</evidence>
<dbReference type="Pfam" id="PF03358">
    <property type="entry name" value="FMN_red"/>
    <property type="match status" value="1"/>
</dbReference>
<dbReference type="PANTHER" id="PTHR30543">
    <property type="entry name" value="CHROMATE REDUCTASE"/>
    <property type="match status" value="1"/>
</dbReference>
<evidence type="ECO:0000259" key="3">
    <source>
        <dbReference type="Pfam" id="PF03358"/>
    </source>
</evidence>
<dbReference type="InterPro" id="IPR005025">
    <property type="entry name" value="FMN_Rdtase-like_dom"/>
</dbReference>
<comment type="cofactor">
    <cofactor evidence="1">
        <name>FMN</name>
        <dbReference type="ChEBI" id="CHEBI:58210"/>
    </cofactor>
</comment>
<dbReference type="SUPFAM" id="SSF52218">
    <property type="entry name" value="Flavoproteins"/>
    <property type="match status" value="1"/>
</dbReference>
<dbReference type="RefSeq" id="WP_101318278.1">
    <property type="nucleotide sequence ID" value="NZ_MIND01000018.1"/>
</dbReference>
<comment type="caution">
    <text evidence="4">The sequence shown here is derived from an EMBL/GenBank/DDBJ whole genome shotgun (WGS) entry which is preliminary data.</text>
</comment>
<dbReference type="Proteomes" id="UP000237194">
    <property type="component" value="Unassembled WGS sequence"/>
</dbReference>